<gene>
    <name evidence="1" type="ORF">CINCED_3A000083</name>
</gene>
<reference evidence="1 2" key="1">
    <citation type="submission" date="2019-08" db="EMBL/GenBank/DDBJ databases">
        <authorList>
            <person name="Alioto T."/>
            <person name="Alioto T."/>
            <person name="Gomez Garrido J."/>
        </authorList>
    </citation>
    <scope>NUCLEOTIDE SEQUENCE [LARGE SCALE GENOMIC DNA]</scope>
</reference>
<dbReference type="Proteomes" id="UP000325440">
    <property type="component" value="Unassembled WGS sequence"/>
</dbReference>
<sequence>MTLSRWSRTDEATASMAAGQPLLSALGQPPLSSRLASCGSTHLLRSGSTLRVKAVLVVRFHLLDYAFMMMLRSARRIEMVIEPLKDDPLPWCRACTRVESWMHRPPACQGPYGEALAWCASICGPDDKSFADFASGPCTSG</sequence>
<evidence type="ECO:0000313" key="2">
    <source>
        <dbReference type="Proteomes" id="UP000325440"/>
    </source>
</evidence>
<keyword evidence="2" id="KW-1185">Reference proteome</keyword>
<organism evidence="1 2">
    <name type="scientific">Cinara cedri</name>
    <dbReference type="NCBI Taxonomy" id="506608"/>
    <lineage>
        <taxon>Eukaryota</taxon>
        <taxon>Metazoa</taxon>
        <taxon>Ecdysozoa</taxon>
        <taxon>Arthropoda</taxon>
        <taxon>Hexapoda</taxon>
        <taxon>Insecta</taxon>
        <taxon>Pterygota</taxon>
        <taxon>Neoptera</taxon>
        <taxon>Paraneoptera</taxon>
        <taxon>Hemiptera</taxon>
        <taxon>Sternorrhyncha</taxon>
        <taxon>Aphidomorpha</taxon>
        <taxon>Aphidoidea</taxon>
        <taxon>Aphididae</taxon>
        <taxon>Lachninae</taxon>
        <taxon>Cinara</taxon>
    </lineage>
</organism>
<dbReference type="AlphaFoldDB" id="A0A5E4MPL5"/>
<accession>A0A5E4MPL5</accession>
<evidence type="ECO:0000313" key="1">
    <source>
        <dbReference type="EMBL" id="VVC31775.1"/>
    </source>
</evidence>
<proteinExistence type="predicted"/>
<name>A0A5E4MPL5_9HEMI</name>
<protein>
    <submittedName>
        <fullName evidence="1">Uncharacterized protein</fullName>
    </submittedName>
</protein>
<dbReference type="EMBL" id="CABPRJ010000951">
    <property type="protein sequence ID" value="VVC31775.1"/>
    <property type="molecule type" value="Genomic_DNA"/>
</dbReference>